<comment type="caution">
    <text evidence="3">The sequence shown here is derived from an EMBL/GenBank/DDBJ whole genome shotgun (WGS) entry which is preliminary data.</text>
</comment>
<evidence type="ECO:0000256" key="1">
    <source>
        <dbReference type="SAM" id="MobiDB-lite"/>
    </source>
</evidence>
<dbReference type="InterPro" id="IPR024952">
    <property type="entry name" value="LPP20-like_dom"/>
</dbReference>
<feature type="region of interest" description="Disordered" evidence="1">
    <location>
        <begin position="416"/>
        <end position="441"/>
    </location>
</feature>
<reference evidence="3" key="2">
    <citation type="journal article" date="2021" name="Genome Biol. Evol.">
        <title>Developing a high-quality reference genome for a parasitic bivalve with doubly uniparental inheritance (Bivalvia: Unionida).</title>
        <authorList>
            <person name="Smith C.H."/>
        </authorList>
    </citation>
    <scope>NUCLEOTIDE SEQUENCE</scope>
    <source>
        <strain evidence="3">CHS0354</strain>
        <tissue evidence="3">Mantle</tissue>
    </source>
</reference>
<evidence type="ECO:0000259" key="2">
    <source>
        <dbReference type="Pfam" id="PF02169"/>
    </source>
</evidence>
<keyword evidence="4" id="KW-1185">Reference proteome</keyword>
<evidence type="ECO:0000313" key="3">
    <source>
        <dbReference type="EMBL" id="KAK3605084.1"/>
    </source>
</evidence>
<evidence type="ECO:0000313" key="4">
    <source>
        <dbReference type="Proteomes" id="UP001195483"/>
    </source>
</evidence>
<reference evidence="3" key="3">
    <citation type="submission" date="2023-05" db="EMBL/GenBank/DDBJ databases">
        <authorList>
            <person name="Smith C.H."/>
        </authorList>
    </citation>
    <scope>NUCLEOTIDE SEQUENCE</scope>
    <source>
        <strain evidence="3">CHS0354</strain>
        <tissue evidence="3">Mantle</tissue>
    </source>
</reference>
<dbReference type="Pfam" id="PF02169">
    <property type="entry name" value="LPP20"/>
    <property type="match status" value="1"/>
</dbReference>
<dbReference type="AlphaFoldDB" id="A0AAE0W8K3"/>
<gene>
    <name evidence="3" type="ORF">CHS0354_000750</name>
</gene>
<sequence>MSKYSYKTKGIQTDTEEASTNEVKVPSMKAKNNSFMSVPGWFASPPIDASYIYGVSSQISADLQIAINKAAASARADIGRQVKVKILAIQKRYTEDASAEEKSEISSLFIEVEKTIVNISLSGSRVREQSFSKEGRNWRAYVLVEYPVADIEMSLMQQAQKSNNQSFLKRQFDETRKRASKAFQELDDAVSEKSVVEVSPSTVALPTPEVVDSAKLSIQQEADLPSTSTEEVPSVILPPSDKTFDKEPVSVAVRESEKLERKTKGIRFDKKSKRSGKMEDDFSFLETQPKPTNSLYFGYYSSKKFNSSGALAHYGYVGYEKSFSDNRFDFLTELYLGTSKGVTSTKDLSLMTLIGLRWNVIVTNNWQLGLTGKVGFNVNFNVKRRVSSYDRYAHLNIEKNQSEDFASSVPILENSRKGKKSSGNLYHSDDETEKDDKSTSTSYTYDDDYYYYYSYNKSSNLEDKEVGFIGQLGLTTKFRFTDSKHMKKLFLLLLLVLVSTGSLLAQDAASDKMKDGEMGMQENATESSPEMIQRVRRWSIFGAFSGMPGKASGFGNVDISDKSLFPSAEGRISLPLKDANTDAFVNYGANIGFEYSFSQLIGIVVDLRFGLASNGKMVFASGMVGPRFKFQFLSNILELGISPKVGAAVGAIDFGKTYIKTGYKPPVYVNSNRNEAIYDGDKARTNVIGFAVQGTVDLRVYAGSSGLFVYAEAGWMQSFIPTGASSVSFEFSKDQNTSDVARAKLTGDSKYIVDEGTDKLAKDGSLKDAAISLSGLVFSVGVGFSF</sequence>
<reference evidence="3" key="1">
    <citation type="journal article" date="2021" name="Genome Biol. Evol.">
        <title>A High-Quality Reference Genome for a Parasitic Bivalve with Doubly Uniparental Inheritance (Bivalvia: Unionida).</title>
        <authorList>
            <person name="Smith C.H."/>
        </authorList>
    </citation>
    <scope>NUCLEOTIDE SEQUENCE</scope>
    <source>
        <strain evidence="3">CHS0354</strain>
    </source>
</reference>
<accession>A0AAE0W8K3</accession>
<organism evidence="3 4">
    <name type="scientific">Potamilus streckersoni</name>
    <dbReference type="NCBI Taxonomy" id="2493646"/>
    <lineage>
        <taxon>Eukaryota</taxon>
        <taxon>Metazoa</taxon>
        <taxon>Spiralia</taxon>
        <taxon>Lophotrochozoa</taxon>
        <taxon>Mollusca</taxon>
        <taxon>Bivalvia</taxon>
        <taxon>Autobranchia</taxon>
        <taxon>Heteroconchia</taxon>
        <taxon>Palaeoheterodonta</taxon>
        <taxon>Unionida</taxon>
        <taxon>Unionoidea</taxon>
        <taxon>Unionidae</taxon>
        <taxon>Ambleminae</taxon>
        <taxon>Lampsilini</taxon>
        <taxon>Potamilus</taxon>
    </lineage>
</organism>
<dbReference type="Proteomes" id="UP001195483">
    <property type="component" value="Unassembled WGS sequence"/>
</dbReference>
<name>A0AAE0W8K3_9BIVA</name>
<feature type="domain" description="Lipoprotein LPP20-like" evidence="2">
    <location>
        <begin position="39"/>
        <end position="145"/>
    </location>
</feature>
<protein>
    <recommendedName>
        <fullName evidence="2">Lipoprotein LPP20-like domain-containing protein</fullName>
    </recommendedName>
</protein>
<dbReference type="EMBL" id="JAEAOA010000085">
    <property type="protein sequence ID" value="KAK3605084.1"/>
    <property type="molecule type" value="Genomic_DNA"/>
</dbReference>
<proteinExistence type="predicted"/>